<proteinExistence type="predicted"/>
<evidence type="ECO:0000313" key="2">
    <source>
        <dbReference type="EMBL" id="MET4538643.1"/>
    </source>
</evidence>
<dbReference type="EMBL" id="JBEPSN010000001">
    <property type="protein sequence ID" value="MET4538643.1"/>
    <property type="molecule type" value="Genomic_DNA"/>
</dbReference>
<organism evidence="2 3">
    <name type="scientific">Arthrobacter bambusae</name>
    <dbReference type="NCBI Taxonomy" id="1338426"/>
    <lineage>
        <taxon>Bacteria</taxon>
        <taxon>Bacillati</taxon>
        <taxon>Actinomycetota</taxon>
        <taxon>Actinomycetes</taxon>
        <taxon>Micrococcales</taxon>
        <taxon>Micrococcaceae</taxon>
        <taxon>Arthrobacter</taxon>
    </lineage>
</organism>
<gene>
    <name evidence="2" type="ORF">ABIE37_000398</name>
</gene>
<sequence length="50" mass="5447">MQELDQRDQASGPLEKYAPPKEQASWPHNPSALSASAWEGLSYSDGIACQ</sequence>
<comment type="caution">
    <text evidence="2">The sequence shown here is derived from an EMBL/GenBank/DDBJ whole genome shotgun (WGS) entry which is preliminary data.</text>
</comment>
<feature type="region of interest" description="Disordered" evidence="1">
    <location>
        <begin position="1"/>
        <end position="32"/>
    </location>
</feature>
<reference evidence="2 3" key="1">
    <citation type="submission" date="2024-06" db="EMBL/GenBank/DDBJ databases">
        <title>Sorghum-associated microbial communities from plants grown in Nebraska, USA.</title>
        <authorList>
            <person name="Schachtman D."/>
        </authorList>
    </citation>
    <scope>NUCLEOTIDE SEQUENCE [LARGE SCALE GENOMIC DNA]</scope>
    <source>
        <strain evidence="2 3">3552</strain>
    </source>
</reference>
<dbReference type="Proteomes" id="UP001549307">
    <property type="component" value="Unassembled WGS sequence"/>
</dbReference>
<protein>
    <submittedName>
        <fullName evidence="2">Uncharacterized protein</fullName>
    </submittedName>
</protein>
<accession>A0ABV2P1K1</accession>
<evidence type="ECO:0000256" key="1">
    <source>
        <dbReference type="SAM" id="MobiDB-lite"/>
    </source>
</evidence>
<name>A0ABV2P1K1_9MICC</name>
<evidence type="ECO:0000313" key="3">
    <source>
        <dbReference type="Proteomes" id="UP001549307"/>
    </source>
</evidence>
<keyword evidence="3" id="KW-1185">Reference proteome</keyword>